<feature type="compositionally biased region" description="Basic and acidic residues" evidence="1">
    <location>
        <begin position="451"/>
        <end position="464"/>
    </location>
</feature>
<protein>
    <submittedName>
        <fullName evidence="3">Uncharacterized protein</fullName>
    </submittedName>
</protein>
<evidence type="ECO:0000313" key="4">
    <source>
        <dbReference type="Proteomes" id="UP000291422"/>
    </source>
</evidence>
<keyword evidence="2" id="KW-1133">Transmembrane helix</keyword>
<organism evidence="3 4">
    <name type="scientific">Alternaria alternata</name>
    <name type="common">Alternaria rot fungus</name>
    <name type="synonym">Torula alternata</name>
    <dbReference type="NCBI Taxonomy" id="5599"/>
    <lineage>
        <taxon>Eukaryota</taxon>
        <taxon>Fungi</taxon>
        <taxon>Dikarya</taxon>
        <taxon>Ascomycota</taxon>
        <taxon>Pezizomycotina</taxon>
        <taxon>Dothideomycetes</taxon>
        <taxon>Pleosporomycetidae</taxon>
        <taxon>Pleosporales</taxon>
        <taxon>Pleosporineae</taxon>
        <taxon>Pleosporaceae</taxon>
        <taxon>Alternaria</taxon>
        <taxon>Alternaria sect. Alternaria</taxon>
        <taxon>Alternaria alternata complex</taxon>
    </lineage>
</organism>
<evidence type="ECO:0000313" key="3">
    <source>
        <dbReference type="EMBL" id="RYN63108.1"/>
    </source>
</evidence>
<gene>
    <name evidence="3" type="ORF">AA0117_g12784</name>
</gene>
<feature type="region of interest" description="Disordered" evidence="1">
    <location>
        <begin position="442"/>
        <end position="464"/>
    </location>
</feature>
<sequence>MVGYEYASEVRPGLSHSELRFAEKIPRDSAWTSNPPFYPVFAEFDGPGKDVMMGTGTLLRALLPSATAEARQSISSYSGNTLIVDVKVTCHTPSATDLYTDSTYGHINGTVTPSDDSIQHQVSCLRGGTTIYQLNQGVNMPSGLLKSQFETSTAPGAVLLVTIEDFGGRDTGDWLHLPTKNLSLSICYAPWDAAILSVNLIGDANRTEPMLEYGRSMERYKTSAVVQHFLPTGNSTIRQMMTMEKPHSLLGNLPPRYRRSVVQSHTGGQFALAKGGSGPLPGGWMAFMSGDPLVTMLRRLPGNYANISHVMAADPTLAAIFNNTLETSSISWAMSSLITILSMLNYHSQQPAFDWVDNITVSFFENVLFLGDYVGLTIVLWVLAAHFVVMATLIVMFVRDTRSTLLGKAWSALAQVLESQEVEEHIVGASEKTDSEISKELQKSQQGGLRARVEHRGGSFEVVR</sequence>
<feature type="transmembrane region" description="Helical" evidence="2">
    <location>
        <begin position="373"/>
        <end position="398"/>
    </location>
</feature>
<evidence type="ECO:0000256" key="1">
    <source>
        <dbReference type="SAM" id="MobiDB-lite"/>
    </source>
</evidence>
<comment type="caution">
    <text evidence="3">The sequence shown here is derived from an EMBL/GenBank/DDBJ whole genome shotgun (WGS) entry which is preliminary data.</text>
</comment>
<name>A0A4Q4MYF5_ALTAL</name>
<keyword evidence="2" id="KW-0812">Transmembrane</keyword>
<dbReference type="Proteomes" id="UP000291422">
    <property type="component" value="Unassembled WGS sequence"/>
</dbReference>
<dbReference type="AlphaFoldDB" id="A0A4Q4MYF5"/>
<evidence type="ECO:0000256" key="2">
    <source>
        <dbReference type="SAM" id="Phobius"/>
    </source>
</evidence>
<dbReference type="EMBL" id="PDXD01000088">
    <property type="protein sequence ID" value="RYN63108.1"/>
    <property type="molecule type" value="Genomic_DNA"/>
</dbReference>
<accession>A0A4Q4MYF5</accession>
<reference evidence="4" key="1">
    <citation type="journal article" date="2019" name="bioRxiv">
        <title>Genomics, evolutionary history and diagnostics of the Alternaria alternata species group including apple and Asian pear pathotypes.</title>
        <authorList>
            <person name="Armitage A.D."/>
            <person name="Cockerton H.M."/>
            <person name="Sreenivasaprasad S."/>
            <person name="Woodhall J.W."/>
            <person name="Lane C.R."/>
            <person name="Harrison R.J."/>
            <person name="Clarkson J.P."/>
        </authorList>
    </citation>
    <scope>NUCLEOTIDE SEQUENCE [LARGE SCALE GENOMIC DNA]</scope>
    <source>
        <strain evidence="4">FERA 1177</strain>
    </source>
</reference>
<dbReference type="VEuPathDB" id="FungiDB:CC77DRAFT_1098996"/>
<proteinExistence type="predicted"/>
<keyword evidence="2" id="KW-0472">Membrane</keyword>